<name>A0AAW0RGW9_9HYPO</name>
<protein>
    <submittedName>
        <fullName evidence="1">Uncharacterized protein</fullName>
    </submittedName>
</protein>
<proteinExistence type="predicted"/>
<evidence type="ECO:0000313" key="2">
    <source>
        <dbReference type="Proteomes" id="UP001397290"/>
    </source>
</evidence>
<keyword evidence="2" id="KW-1185">Reference proteome</keyword>
<dbReference type="EMBL" id="JAAHCF010000989">
    <property type="protein sequence ID" value="KAK8141422.1"/>
    <property type="molecule type" value="Genomic_DNA"/>
</dbReference>
<dbReference type="AlphaFoldDB" id="A0AAW0RGW9"/>
<reference evidence="1 2" key="1">
    <citation type="submission" date="2020-02" db="EMBL/GenBank/DDBJ databases">
        <title>Comparative genomics of the hypocrealean fungal genus Beauvera.</title>
        <authorList>
            <person name="Showalter D.N."/>
            <person name="Bushley K.E."/>
            <person name="Rehner S.A."/>
        </authorList>
    </citation>
    <scope>NUCLEOTIDE SEQUENCE [LARGE SCALE GENOMIC DNA]</scope>
    <source>
        <strain evidence="1 2">ARSEF4384</strain>
    </source>
</reference>
<accession>A0AAW0RGW9</accession>
<evidence type="ECO:0000313" key="1">
    <source>
        <dbReference type="EMBL" id="KAK8141422.1"/>
    </source>
</evidence>
<organism evidence="1 2">
    <name type="scientific">Beauveria asiatica</name>
    <dbReference type="NCBI Taxonomy" id="1069075"/>
    <lineage>
        <taxon>Eukaryota</taxon>
        <taxon>Fungi</taxon>
        <taxon>Dikarya</taxon>
        <taxon>Ascomycota</taxon>
        <taxon>Pezizomycotina</taxon>
        <taxon>Sordariomycetes</taxon>
        <taxon>Hypocreomycetidae</taxon>
        <taxon>Hypocreales</taxon>
        <taxon>Cordycipitaceae</taxon>
        <taxon>Beauveria</taxon>
    </lineage>
</organism>
<dbReference type="Proteomes" id="UP001397290">
    <property type="component" value="Unassembled WGS sequence"/>
</dbReference>
<comment type="caution">
    <text evidence="1">The sequence shown here is derived from an EMBL/GenBank/DDBJ whole genome shotgun (WGS) entry which is preliminary data.</text>
</comment>
<sequence length="58" mass="6609">MQPSPMASYSIFLHEVQDMLGDLRHRVYRQPCLIAAALDAPGCQQWRAISRMVSYLAD</sequence>
<gene>
    <name evidence="1" type="ORF">G3M48_010542</name>
</gene>